<reference evidence="1" key="1">
    <citation type="journal article" date="2020" name="Nature">
        <title>Giant virus diversity and host interactions through global metagenomics.</title>
        <authorList>
            <person name="Schulz F."/>
            <person name="Roux S."/>
            <person name="Paez-Espino D."/>
            <person name="Jungbluth S."/>
            <person name="Walsh D.A."/>
            <person name="Denef V.J."/>
            <person name="McMahon K.D."/>
            <person name="Konstantinidis K.T."/>
            <person name="Eloe-Fadrosh E.A."/>
            <person name="Kyrpides N.C."/>
            <person name="Woyke T."/>
        </authorList>
    </citation>
    <scope>NUCLEOTIDE SEQUENCE</scope>
    <source>
        <strain evidence="1">GVMAG-S-3300013286-35</strain>
    </source>
</reference>
<name>A0A6C0KXB4_9ZZZZ</name>
<dbReference type="AlphaFoldDB" id="A0A6C0KXB4"/>
<accession>A0A6C0KXB4</accession>
<evidence type="ECO:0000313" key="1">
    <source>
        <dbReference type="EMBL" id="QHU21893.1"/>
    </source>
</evidence>
<protein>
    <submittedName>
        <fullName evidence="1">Uncharacterized protein</fullName>
    </submittedName>
</protein>
<proteinExistence type="predicted"/>
<sequence>MNTSTFSINDMFARLVAQYPTYDAFRTYVTSLGIQVNAKDGDQLVMLRYNRAPAVGASVADLTNPVTQMFRSVVWDTMTNRPVFVAPMKSQLLLTMPLQFTPNIIVEEFVDGVMVNLFFDKYQQKWRLATRSRLDADNKFFDHTFAELFAQAWVPSPNGQPDFSGLNKEYGYSFVLQHPLNRIVVPVMAPSLTCVEITVINPLTVSLQTMPSPTTMFAPRRFSAFSMVDCHALLTNVQQFEGIRSQGIVIRDIATGHRWKMRTDMYNQIRKFRGNHSKLEYTWFENFKNGTLETYLAYYPEERVKASAALAQWTKVVSETYNHYVHVFKVRDCPKAQIPVQYKGILFDLHGQYLARLAPQKQSLTWQEHQAIMGRQDLKRMVFLATYKAPA</sequence>
<organism evidence="1">
    <name type="scientific">viral metagenome</name>
    <dbReference type="NCBI Taxonomy" id="1070528"/>
    <lineage>
        <taxon>unclassified sequences</taxon>
        <taxon>metagenomes</taxon>
        <taxon>organismal metagenomes</taxon>
    </lineage>
</organism>
<dbReference type="EMBL" id="MN740993">
    <property type="protein sequence ID" value="QHU21893.1"/>
    <property type="molecule type" value="Genomic_DNA"/>
</dbReference>